<comment type="caution">
    <text evidence="1">The sequence shown here is derived from an EMBL/GenBank/DDBJ whole genome shotgun (WGS) entry which is preliminary data.</text>
</comment>
<evidence type="ECO:0000313" key="1">
    <source>
        <dbReference type="EMBL" id="ROU16685.1"/>
    </source>
</evidence>
<dbReference type="Pfam" id="PF08053">
    <property type="entry name" value="Tna_leader"/>
    <property type="match status" value="1"/>
</dbReference>
<protein>
    <submittedName>
        <fullName evidence="1">Tryptophanase leader peptide</fullName>
    </submittedName>
</protein>
<dbReference type="RefSeq" id="WP_072011356.1">
    <property type="nucleotide sequence ID" value="NZ_AP022665.1"/>
</dbReference>
<dbReference type="Proteomes" id="UP000268051">
    <property type="component" value="Unassembled WGS sequence"/>
</dbReference>
<dbReference type="GeneID" id="99615336"/>
<dbReference type="EMBL" id="RHFN01000004">
    <property type="protein sequence ID" value="ROU16685.1"/>
    <property type="molecule type" value="Genomic_DNA"/>
</dbReference>
<dbReference type="InterPro" id="IPR012620">
    <property type="entry name" value="Trp_operon_leader_peptide"/>
</dbReference>
<name>A0A3N2SAD5_9ENTR</name>
<gene>
    <name evidence="1" type="primary">tnaC</name>
    <name evidence="1" type="ORF">EB837_05255</name>
</gene>
<reference evidence="1 2" key="1">
    <citation type="submission" date="2018-10" db="EMBL/GenBank/DDBJ databases">
        <title>Horizontal transference of carbapenem resistance between Klebsiella pneumoniae and Kluyvera ascorbata during abdominal infection: a case report.</title>
        <authorList>
            <person name="Raro O.H.F."/>
            <person name="Lima-Morales D."/>
            <person name="Barth A.L."/>
            <person name="Paim T.G.S."/>
            <person name="Mott M.P."/>
            <person name="Riche C.V.W."/>
            <person name="Teixeira U.F."/>
            <person name="Waechter F."/>
            <person name="Dias C.A.G."/>
        </authorList>
    </citation>
    <scope>NUCLEOTIDE SEQUENCE [LARGE SCALE GENOMIC DNA]</scope>
    <source>
        <strain evidence="1 2">OT2</strain>
    </source>
</reference>
<dbReference type="AlphaFoldDB" id="A0A3N2SAD5"/>
<evidence type="ECO:0000313" key="2">
    <source>
        <dbReference type="Proteomes" id="UP000268051"/>
    </source>
</evidence>
<accession>A0A3N2SAD5</accession>
<dbReference type="GO" id="GO:0031556">
    <property type="term" value="P:transcriptional attenuation by ribosome"/>
    <property type="evidence" value="ECO:0007669"/>
    <property type="project" value="InterPro"/>
</dbReference>
<organism evidence="1 2">
    <name type="scientific">Kluyvera ascorbata</name>
    <dbReference type="NCBI Taxonomy" id="51288"/>
    <lineage>
        <taxon>Bacteria</taxon>
        <taxon>Pseudomonadati</taxon>
        <taxon>Pseudomonadota</taxon>
        <taxon>Gammaproteobacteria</taxon>
        <taxon>Enterobacterales</taxon>
        <taxon>Enterobacteriaceae</taxon>
        <taxon>Kluyvera</taxon>
    </lineage>
</organism>
<dbReference type="NCBIfam" id="TIGR02616">
    <property type="entry name" value="tnaC_leader"/>
    <property type="match status" value="1"/>
</dbReference>
<sequence length="25" mass="3118">MNFHNRTYNTSKWFNIDNVIVNHRP</sequence>
<proteinExistence type="predicted"/>